<gene>
    <name evidence="4" type="ORF">ASTO00021_LOCUS10637</name>
    <name evidence="5" type="ORF">ASTO00021_LOCUS10640</name>
</gene>
<name>A0A6S8D4E5_9STRA</name>
<dbReference type="Pfam" id="PF01145">
    <property type="entry name" value="Band_7"/>
    <property type="match status" value="1"/>
</dbReference>
<reference evidence="4" key="1">
    <citation type="submission" date="2021-01" db="EMBL/GenBank/DDBJ databases">
        <authorList>
            <person name="Corre E."/>
            <person name="Pelletier E."/>
            <person name="Niang G."/>
            <person name="Scheremetjew M."/>
            <person name="Finn R."/>
            <person name="Kale V."/>
            <person name="Holt S."/>
            <person name="Cochrane G."/>
            <person name="Meng A."/>
            <person name="Brown T."/>
            <person name="Cohen L."/>
        </authorList>
    </citation>
    <scope>NUCLEOTIDE SEQUENCE</scope>
    <source>
        <strain evidence="4">GSBS06</strain>
    </source>
</reference>
<dbReference type="SUPFAM" id="SSF117892">
    <property type="entry name" value="Band 7/SPFH domain"/>
    <property type="match status" value="1"/>
</dbReference>
<protein>
    <recommendedName>
        <fullName evidence="3">Band 7 domain-containing protein</fullName>
    </recommendedName>
</protein>
<evidence type="ECO:0000259" key="3">
    <source>
        <dbReference type="SMART" id="SM00244"/>
    </source>
</evidence>
<evidence type="ECO:0000256" key="2">
    <source>
        <dbReference type="SAM" id="Phobius"/>
    </source>
</evidence>
<accession>A0A6S8D4E5</accession>
<dbReference type="AlphaFoldDB" id="A0A6S8D4E5"/>
<dbReference type="PRINTS" id="PR00721">
    <property type="entry name" value="STOMATIN"/>
</dbReference>
<proteinExistence type="inferred from homology"/>
<dbReference type="PANTHER" id="PTHR10264:SF19">
    <property type="entry name" value="AT06885P-RELATED"/>
    <property type="match status" value="1"/>
</dbReference>
<keyword evidence="2" id="KW-0812">Transmembrane</keyword>
<sequence>MKTSMDEGTTAPIQGDMLRETMFSEYKKPHYGGFENCLITTSVCGTWACTPCCAPCCNVTIVKDYERAINFRMGRRNHNGALEGGMYVVYPGIDDFRKVDIRENSINIPAQSVITAEGLSIYVDGVVYYHVANAEKAVLGIKDFTSATRMLAQTKLREVLGMKRFDEIQAQREEIVETLQQLLDEATDPWGIKVNRVEITGKLRKVNLIYTERVLKDVHCVVVVEGIKTPCFVILFVYIYVLLQIYNFLIKLKEQWALKLKLNVMLKLK</sequence>
<dbReference type="InterPro" id="IPR001107">
    <property type="entry name" value="Band_7"/>
</dbReference>
<keyword evidence="2" id="KW-1133">Transmembrane helix</keyword>
<dbReference type="GO" id="GO:0098552">
    <property type="term" value="C:side of membrane"/>
    <property type="evidence" value="ECO:0007669"/>
    <property type="project" value="UniProtKB-ARBA"/>
</dbReference>
<dbReference type="InterPro" id="IPR036013">
    <property type="entry name" value="Band_7/SPFH_dom_sf"/>
</dbReference>
<dbReference type="FunFam" id="3.30.479.30:FF:000004">
    <property type="entry name" value="Putative membrane protease family, stomatin"/>
    <property type="match status" value="1"/>
</dbReference>
<organism evidence="4">
    <name type="scientific">Aplanochytrium stocchinoi</name>
    <dbReference type="NCBI Taxonomy" id="215587"/>
    <lineage>
        <taxon>Eukaryota</taxon>
        <taxon>Sar</taxon>
        <taxon>Stramenopiles</taxon>
        <taxon>Bigyra</taxon>
        <taxon>Labyrinthulomycetes</taxon>
        <taxon>Thraustochytrida</taxon>
        <taxon>Thraustochytriidae</taxon>
        <taxon>Aplanochytrium</taxon>
    </lineage>
</organism>
<comment type="similarity">
    <text evidence="1">Belongs to the band 7/mec-2 family.</text>
</comment>
<evidence type="ECO:0000256" key="1">
    <source>
        <dbReference type="ARBA" id="ARBA00008164"/>
    </source>
</evidence>
<dbReference type="GO" id="GO:0005886">
    <property type="term" value="C:plasma membrane"/>
    <property type="evidence" value="ECO:0007669"/>
    <property type="project" value="InterPro"/>
</dbReference>
<dbReference type="EMBL" id="HBIN01014066">
    <property type="protein sequence ID" value="CAE0440503.1"/>
    <property type="molecule type" value="Transcribed_RNA"/>
</dbReference>
<dbReference type="SMART" id="SM00244">
    <property type="entry name" value="PHB"/>
    <property type="match status" value="1"/>
</dbReference>
<evidence type="ECO:0000313" key="5">
    <source>
        <dbReference type="EMBL" id="CAE0440506.1"/>
    </source>
</evidence>
<dbReference type="InterPro" id="IPR001972">
    <property type="entry name" value="Stomatin_HflK_fam"/>
</dbReference>
<keyword evidence="2" id="KW-0472">Membrane</keyword>
<evidence type="ECO:0000313" key="4">
    <source>
        <dbReference type="EMBL" id="CAE0440503.1"/>
    </source>
</evidence>
<dbReference type="InterPro" id="IPR043202">
    <property type="entry name" value="Band-7_stomatin-like"/>
</dbReference>
<feature type="domain" description="Band 7" evidence="3">
    <location>
        <begin position="57"/>
        <end position="218"/>
    </location>
</feature>
<dbReference type="Gene3D" id="3.30.479.30">
    <property type="entry name" value="Band 7 domain"/>
    <property type="match status" value="1"/>
</dbReference>
<dbReference type="EMBL" id="HBIN01014069">
    <property type="protein sequence ID" value="CAE0440506.1"/>
    <property type="molecule type" value="Transcribed_RNA"/>
</dbReference>
<dbReference type="PANTHER" id="PTHR10264">
    <property type="entry name" value="BAND 7 PROTEIN-RELATED"/>
    <property type="match status" value="1"/>
</dbReference>
<feature type="transmembrane region" description="Helical" evidence="2">
    <location>
        <begin position="232"/>
        <end position="250"/>
    </location>
</feature>